<dbReference type="InterPro" id="IPR032263">
    <property type="entry name" value="Citrate-bd"/>
</dbReference>
<evidence type="ECO:0000256" key="3">
    <source>
        <dbReference type="ARBA" id="ARBA00011412"/>
    </source>
</evidence>
<evidence type="ECO:0000256" key="4">
    <source>
        <dbReference type="SAM" id="MobiDB-lite"/>
    </source>
</evidence>
<accession>A0AAE1YB19</accession>
<dbReference type="GO" id="GO:0005829">
    <property type="term" value="C:cytosol"/>
    <property type="evidence" value="ECO:0007669"/>
    <property type="project" value="UniProtKB-SubCell"/>
</dbReference>
<dbReference type="EMBL" id="JACGWO010000005">
    <property type="protein sequence ID" value="KAK4426511.1"/>
    <property type="molecule type" value="Genomic_DNA"/>
</dbReference>
<organism evidence="6 7">
    <name type="scientific">Sesamum alatum</name>
    <dbReference type="NCBI Taxonomy" id="300844"/>
    <lineage>
        <taxon>Eukaryota</taxon>
        <taxon>Viridiplantae</taxon>
        <taxon>Streptophyta</taxon>
        <taxon>Embryophyta</taxon>
        <taxon>Tracheophyta</taxon>
        <taxon>Spermatophyta</taxon>
        <taxon>Magnoliopsida</taxon>
        <taxon>eudicotyledons</taxon>
        <taxon>Gunneridae</taxon>
        <taxon>Pentapetalae</taxon>
        <taxon>asterids</taxon>
        <taxon>lamiids</taxon>
        <taxon>Lamiales</taxon>
        <taxon>Pedaliaceae</taxon>
        <taxon>Sesamum</taxon>
    </lineage>
</organism>
<dbReference type="AlphaFoldDB" id="A0AAE1YB19"/>
<sequence length="290" mass="30707">MRPSTCAENKPYTPDASPPPSDAPGPTCTPHAPAPPSYAPNGYTPDAPPPPSYALEVAYAPEVVDTLDAAPDAPLPSYDADVGSYDAPRNAAKTLDVVPDGPAPSHYLDTGSYDIPARVPRRSRRQKVPTEKEEGMIGMILKVVECATADPDGPKRALVIGGGIANFTDVAATFSGIFRALKEKIFSEEFFMGGLKFWWPNLDRLSLLQSAGPEAVGPSVDWNSCVWALNCGLHGAGSAGTAAGNWMVDLISWADLGPSHTAAEFAARLAMQQLGRCWPSPSCCCYALFL</sequence>
<dbReference type="Pfam" id="PF16114">
    <property type="entry name" value="Citrate_bind"/>
    <property type="match status" value="1"/>
</dbReference>
<comment type="similarity">
    <text evidence="2">Belongs to the succinate/malate CoA ligase beta subunit family.</text>
</comment>
<dbReference type="Proteomes" id="UP001293254">
    <property type="component" value="Unassembled WGS sequence"/>
</dbReference>
<name>A0AAE1YB19_9LAMI</name>
<evidence type="ECO:0000259" key="5">
    <source>
        <dbReference type="Pfam" id="PF16114"/>
    </source>
</evidence>
<comment type="subcellular location">
    <subcellularLocation>
        <location evidence="1">Cytoplasm</location>
        <location evidence="1">Cytosol</location>
    </subcellularLocation>
</comment>
<evidence type="ECO:0000256" key="2">
    <source>
        <dbReference type="ARBA" id="ARBA00009182"/>
    </source>
</evidence>
<evidence type="ECO:0000313" key="6">
    <source>
        <dbReference type="EMBL" id="KAK4426511.1"/>
    </source>
</evidence>
<evidence type="ECO:0000256" key="1">
    <source>
        <dbReference type="ARBA" id="ARBA00004514"/>
    </source>
</evidence>
<gene>
    <name evidence="6" type="ORF">Salat_1419700</name>
</gene>
<keyword evidence="7" id="KW-1185">Reference proteome</keyword>
<comment type="subunit">
    <text evidence="3">Heterooctamer of 4 alpha and 4 beta chains.</text>
</comment>
<reference evidence="6" key="1">
    <citation type="submission" date="2020-06" db="EMBL/GenBank/DDBJ databases">
        <authorList>
            <person name="Li T."/>
            <person name="Hu X."/>
            <person name="Zhang T."/>
            <person name="Song X."/>
            <person name="Zhang H."/>
            <person name="Dai N."/>
            <person name="Sheng W."/>
            <person name="Hou X."/>
            <person name="Wei L."/>
        </authorList>
    </citation>
    <scope>NUCLEOTIDE SEQUENCE</scope>
    <source>
        <strain evidence="6">3651</strain>
        <tissue evidence="6">Leaf</tissue>
    </source>
</reference>
<dbReference type="InterPro" id="IPR016102">
    <property type="entry name" value="Succinyl-CoA_synth-like"/>
</dbReference>
<proteinExistence type="inferred from homology"/>
<evidence type="ECO:0000313" key="7">
    <source>
        <dbReference type="Proteomes" id="UP001293254"/>
    </source>
</evidence>
<reference evidence="6" key="2">
    <citation type="journal article" date="2024" name="Plant">
        <title>Genomic evolution and insights into agronomic trait innovations of Sesamum species.</title>
        <authorList>
            <person name="Miao H."/>
            <person name="Wang L."/>
            <person name="Qu L."/>
            <person name="Liu H."/>
            <person name="Sun Y."/>
            <person name="Le M."/>
            <person name="Wang Q."/>
            <person name="Wei S."/>
            <person name="Zheng Y."/>
            <person name="Lin W."/>
            <person name="Duan Y."/>
            <person name="Cao H."/>
            <person name="Xiong S."/>
            <person name="Wang X."/>
            <person name="Wei L."/>
            <person name="Li C."/>
            <person name="Ma Q."/>
            <person name="Ju M."/>
            <person name="Zhao R."/>
            <person name="Li G."/>
            <person name="Mu C."/>
            <person name="Tian Q."/>
            <person name="Mei H."/>
            <person name="Zhang T."/>
            <person name="Gao T."/>
            <person name="Zhang H."/>
        </authorList>
    </citation>
    <scope>NUCLEOTIDE SEQUENCE</scope>
    <source>
        <strain evidence="6">3651</strain>
    </source>
</reference>
<comment type="caution">
    <text evidence="6">The sequence shown here is derived from an EMBL/GenBank/DDBJ whole genome shotgun (WGS) entry which is preliminary data.</text>
</comment>
<feature type="region of interest" description="Disordered" evidence="4">
    <location>
        <begin position="1"/>
        <end position="54"/>
    </location>
</feature>
<protein>
    <submittedName>
        <fullName evidence="6">ATP-citrate synthase alpha chain protein 3</fullName>
    </submittedName>
</protein>
<feature type="domain" description="ATP-citrate synthase citrate-binding" evidence="5">
    <location>
        <begin position="141"/>
        <end position="184"/>
    </location>
</feature>
<dbReference type="Gene3D" id="3.40.50.261">
    <property type="entry name" value="Succinyl-CoA synthetase domains"/>
    <property type="match status" value="1"/>
</dbReference>